<name>A0A4Y7JQS8_PAPSO</name>
<accession>A0A4Y7JQS8</accession>
<evidence type="ECO:0000256" key="1">
    <source>
        <dbReference type="SAM" id="MobiDB-lite"/>
    </source>
</evidence>
<protein>
    <submittedName>
        <fullName evidence="2">Uncharacterized protein</fullName>
    </submittedName>
</protein>
<feature type="compositionally biased region" description="Polar residues" evidence="1">
    <location>
        <begin position="32"/>
        <end position="46"/>
    </location>
</feature>
<dbReference type="EMBL" id="CM010719">
    <property type="protein sequence ID" value="RZC62382.1"/>
    <property type="molecule type" value="Genomic_DNA"/>
</dbReference>
<evidence type="ECO:0000313" key="3">
    <source>
        <dbReference type="Proteomes" id="UP000316621"/>
    </source>
</evidence>
<organism evidence="2 3">
    <name type="scientific">Papaver somniferum</name>
    <name type="common">Opium poppy</name>
    <dbReference type="NCBI Taxonomy" id="3469"/>
    <lineage>
        <taxon>Eukaryota</taxon>
        <taxon>Viridiplantae</taxon>
        <taxon>Streptophyta</taxon>
        <taxon>Embryophyta</taxon>
        <taxon>Tracheophyta</taxon>
        <taxon>Spermatophyta</taxon>
        <taxon>Magnoliopsida</taxon>
        <taxon>Ranunculales</taxon>
        <taxon>Papaveraceae</taxon>
        <taxon>Papaveroideae</taxon>
        <taxon>Papaver</taxon>
    </lineage>
</organism>
<feature type="region of interest" description="Disordered" evidence="1">
    <location>
        <begin position="1"/>
        <end position="74"/>
    </location>
</feature>
<dbReference type="Proteomes" id="UP000316621">
    <property type="component" value="Chromosome 5"/>
</dbReference>
<dbReference type="Gramene" id="RZC62382">
    <property type="protein sequence ID" value="RZC62382"/>
    <property type="gene ID" value="C5167_024147"/>
</dbReference>
<feature type="compositionally biased region" description="Polar residues" evidence="1">
    <location>
        <begin position="9"/>
        <end position="23"/>
    </location>
</feature>
<reference evidence="2 3" key="1">
    <citation type="journal article" date="2018" name="Science">
        <title>The opium poppy genome and morphinan production.</title>
        <authorList>
            <person name="Guo L."/>
            <person name="Winzer T."/>
            <person name="Yang X."/>
            <person name="Li Y."/>
            <person name="Ning Z."/>
            <person name="He Z."/>
            <person name="Teodor R."/>
            <person name="Lu Y."/>
            <person name="Bowser T.A."/>
            <person name="Graham I.A."/>
            <person name="Ye K."/>
        </authorList>
    </citation>
    <scope>NUCLEOTIDE SEQUENCE [LARGE SCALE GENOMIC DNA]</scope>
    <source>
        <strain evidence="3">cv. HN1</strain>
        <tissue evidence="2">Leaves</tissue>
    </source>
</reference>
<evidence type="ECO:0000313" key="2">
    <source>
        <dbReference type="EMBL" id="RZC62382.1"/>
    </source>
</evidence>
<dbReference type="AlphaFoldDB" id="A0A4Y7JQS8"/>
<keyword evidence="3" id="KW-1185">Reference proteome</keyword>
<sequence length="137" mass="15016">MFLIIAKSPLSSDSPNGEVSSKKNGNRETVKGSDTTTDSCDENGNNKMYEENYDDGEDAASQTSNTKKRARLDNDDVMEMAKGLHEKLNVFFEKIKESGGNSGIEFTNKEINFMSNTLLSHANAFKDEIVPGGRVGI</sequence>
<proteinExistence type="predicted"/>
<gene>
    <name evidence="2" type="ORF">C5167_024147</name>
</gene>